<organism evidence="1 2">
    <name type="scientific">Roseburia faecis</name>
    <dbReference type="NCBI Taxonomy" id="301302"/>
    <lineage>
        <taxon>Bacteria</taxon>
        <taxon>Bacillati</taxon>
        <taxon>Bacillota</taxon>
        <taxon>Clostridia</taxon>
        <taxon>Lachnospirales</taxon>
        <taxon>Lachnospiraceae</taxon>
        <taxon>Roseburia</taxon>
    </lineage>
</organism>
<dbReference type="GeneID" id="99746484"/>
<accession>A0A0M6WVE9</accession>
<name>A0A0M6WVE9_9FIRM</name>
<dbReference type="Proteomes" id="UP000049979">
    <property type="component" value="Unassembled WGS sequence"/>
</dbReference>
<dbReference type="OrthoDB" id="1551470at2"/>
<proteinExistence type="predicted"/>
<dbReference type="AlphaFoldDB" id="A0A0M6WVE9"/>
<gene>
    <name evidence="1" type="ORF">M72_10101</name>
</gene>
<dbReference type="EMBL" id="CVRR01000037">
    <property type="protein sequence ID" value="CRL40687.1"/>
    <property type="molecule type" value="Genomic_DNA"/>
</dbReference>
<evidence type="ECO:0000313" key="2">
    <source>
        <dbReference type="Proteomes" id="UP000049979"/>
    </source>
</evidence>
<dbReference type="RefSeq" id="WP_055068296.1">
    <property type="nucleotide sequence ID" value="NZ_CP173697.1"/>
</dbReference>
<sequence length="482" mass="57039">MVITELSLVEYYDKIIPRAKRKNYKWVISVIARHADAKELYQHIEEDWASINDLTYDNVLFVFSLGASLENNSFFHTEGQENYVGTMCPYVETINEERIANRKEDFYIHTYGAADIDWKQKHSQSVTEFIRKYDIREEQLPVLFIWNLERNCYSVVSLNHSEDMYSFLKQRVLEQENLMKQKQKLEEKLLPFKQERMYFELYDFLNERACRLGCSEKEAIQSVLFGQSTYLEKKDQIQDKEIRKDLKKIGQWKKQFFTNPSDIPQIKNHVKEMLEKKMGIEYRIDSIWEKIGNKGEMVTLTNDIVKDVILVCAKLISNEIYYDASEDRRNTYVRDLLDEKGYVVRDQTRHGLSPQGKDAGKVDISIFKEGKTYTLIEALNLSCLSKKYIDTHLDKIFDYDVLGNDINIILNYVTVSDFDKFITNYITYMKERKWRSPMVDLDEKCKEYKILYSSIRVVKTTHKRNGKNTILYHICALINGAK</sequence>
<protein>
    <submittedName>
        <fullName evidence="1">Uncharacterized protein</fullName>
    </submittedName>
</protein>
<keyword evidence="2" id="KW-1185">Reference proteome</keyword>
<reference evidence="2" key="1">
    <citation type="submission" date="2015-05" db="EMBL/GenBank/DDBJ databases">
        <authorList>
            <consortium name="Pathogen Informatics"/>
        </authorList>
    </citation>
    <scope>NUCLEOTIDE SEQUENCE [LARGE SCALE GENOMIC DNA]</scope>
    <source>
        <strain evidence="2">M72</strain>
    </source>
</reference>
<evidence type="ECO:0000313" key="1">
    <source>
        <dbReference type="EMBL" id="CRL40687.1"/>
    </source>
</evidence>